<feature type="domain" description="BIG2" evidence="2">
    <location>
        <begin position="391"/>
        <end position="472"/>
    </location>
</feature>
<evidence type="ECO:0000313" key="4">
    <source>
        <dbReference type="Proteomes" id="UP000644756"/>
    </source>
</evidence>
<feature type="domain" description="BIG2" evidence="2">
    <location>
        <begin position="483"/>
        <end position="556"/>
    </location>
</feature>
<feature type="signal peptide" evidence="1">
    <location>
        <begin position="1"/>
        <end position="35"/>
    </location>
</feature>
<dbReference type="SUPFAM" id="SSF49373">
    <property type="entry name" value="Invasin/intimin cell-adhesion fragments"/>
    <property type="match status" value="4"/>
</dbReference>
<dbReference type="Proteomes" id="UP000644756">
    <property type="component" value="Unassembled WGS sequence"/>
</dbReference>
<dbReference type="AlphaFoldDB" id="A0A917CL05"/>
<dbReference type="Gene3D" id="2.60.40.1080">
    <property type="match status" value="8"/>
</dbReference>
<dbReference type="Pfam" id="PF02368">
    <property type="entry name" value="Big_2"/>
    <property type="match status" value="1"/>
</dbReference>
<feature type="domain" description="BIG2" evidence="2">
    <location>
        <begin position="135"/>
        <end position="214"/>
    </location>
</feature>
<feature type="domain" description="BIG2" evidence="2">
    <location>
        <begin position="218"/>
        <end position="300"/>
    </location>
</feature>
<dbReference type="EMBL" id="BMGR01000002">
    <property type="protein sequence ID" value="GGF91680.1"/>
    <property type="molecule type" value="Genomic_DNA"/>
</dbReference>
<feature type="domain" description="BIG2" evidence="2">
    <location>
        <begin position="560"/>
        <end position="640"/>
    </location>
</feature>
<keyword evidence="1" id="KW-0732">Signal</keyword>
<evidence type="ECO:0000259" key="2">
    <source>
        <dbReference type="SMART" id="SM00635"/>
    </source>
</evidence>
<organism evidence="3 4">
    <name type="scientific">Paenibacillus abyssi</name>
    <dbReference type="NCBI Taxonomy" id="1340531"/>
    <lineage>
        <taxon>Bacteria</taxon>
        <taxon>Bacillati</taxon>
        <taxon>Bacillota</taxon>
        <taxon>Bacilli</taxon>
        <taxon>Bacillales</taxon>
        <taxon>Paenibacillaceae</taxon>
        <taxon>Paenibacillus</taxon>
    </lineage>
</organism>
<comment type="caution">
    <text evidence="3">The sequence shown here is derived from an EMBL/GenBank/DDBJ whole genome shotgun (WGS) entry which is preliminary data.</text>
</comment>
<evidence type="ECO:0000313" key="3">
    <source>
        <dbReference type="EMBL" id="GGF91680.1"/>
    </source>
</evidence>
<reference evidence="3" key="1">
    <citation type="journal article" date="2014" name="Int. J. Syst. Evol. Microbiol.">
        <title>Complete genome sequence of Corynebacterium casei LMG S-19264T (=DSM 44701T), isolated from a smear-ripened cheese.</title>
        <authorList>
            <consortium name="US DOE Joint Genome Institute (JGI-PGF)"/>
            <person name="Walter F."/>
            <person name="Albersmeier A."/>
            <person name="Kalinowski J."/>
            <person name="Ruckert C."/>
        </authorList>
    </citation>
    <scope>NUCLEOTIDE SEQUENCE</scope>
    <source>
        <strain evidence="3">CGMCC 1.12987</strain>
    </source>
</reference>
<dbReference type="SMART" id="SM00635">
    <property type="entry name" value="BID_2"/>
    <property type="match status" value="8"/>
</dbReference>
<feature type="domain" description="BIG2" evidence="2">
    <location>
        <begin position="321"/>
        <end position="387"/>
    </location>
</feature>
<feature type="domain" description="BIG2" evidence="2">
    <location>
        <begin position="644"/>
        <end position="724"/>
    </location>
</feature>
<feature type="chain" id="PRO_5037735374" description="BIG2 domain-containing protein" evidence="1">
    <location>
        <begin position="36"/>
        <end position="726"/>
    </location>
</feature>
<feature type="domain" description="BIG2" evidence="2">
    <location>
        <begin position="48"/>
        <end position="123"/>
    </location>
</feature>
<proteinExistence type="predicted"/>
<gene>
    <name evidence="3" type="ORF">GCM10010916_06260</name>
</gene>
<reference evidence="3" key="2">
    <citation type="submission" date="2020-09" db="EMBL/GenBank/DDBJ databases">
        <authorList>
            <person name="Sun Q."/>
            <person name="Zhou Y."/>
        </authorList>
    </citation>
    <scope>NUCLEOTIDE SEQUENCE</scope>
    <source>
        <strain evidence="3">CGMCC 1.12987</strain>
    </source>
</reference>
<dbReference type="InterPro" id="IPR003343">
    <property type="entry name" value="Big_2"/>
</dbReference>
<sequence>MTNDSSLQRKAIRKWLAASLALLLLLSAFPVHSSAAEETVTGIAYDTVPSPFKLFVADDPYSLKVLATISGAASTKDVTLDAAWTSSNSQIIKVEKGTISAVAGGTAVISAKYKGFTVSTTITSEYLYDKVTLYENNSITAAPNKLDLILGSALLFDLVASKGTTDTNVTSSATWSTSNSSVASVDNGIVTPIAAGTAKITGSYKGRSSSITINVSSPYTSITITPSVLLEMKLGDAERQLTATAISTTETPLDITDEAEWKSGNPLVVKIVNGTVEAVGSGTTTIQASYLGTSESITVVVRLPYQAMLLDHDKDLHMQLQDDPFQITASVYDNNPDEPTLVTGLAGWTSSNPYVATVINGFVIPKAAGTTKITAAYKGLKSEISLTVYPAFTKVALDKETAIGFVGNSESLPAVTGTAIGEKTQDVSKLAQWTSSDDTVASIEDGRWVAKQPGKAVLTAAVGNKQDSFEVSVHDKPLVLLSEVDYLSIIAGKEADLPVITVVYENGEEEDITSKVTWKTSSPNLLVKGNKVKGLVTSRVNLTATYLNKSVVVRVTIEDEIKDLAVMPSSIELNPGRSKSIKVLGTYKNGKTVSLGSKMNWTVESDSIASVNGSSVKAIKEGKTKLIGTYQEHTVEIPITVKLKLQKLKLSSTSLKLGVEGKESITLTAEYDGGKTIQVTSAAVWSTSNSKVVSVTDGTITALTKGTATVKASYEGKTISLRITVK</sequence>
<protein>
    <recommendedName>
        <fullName evidence="2">BIG2 domain-containing protein</fullName>
    </recommendedName>
</protein>
<evidence type="ECO:0000256" key="1">
    <source>
        <dbReference type="SAM" id="SignalP"/>
    </source>
</evidence>
<dbReference type="InterPro" id="IPR008964">
    <property type="entry name" value="Invasin/intimin_cell_adhesion"/>
</dbReference>
<keyword evidence="4" id="KW-1185">Reference proteome</keyword>
<name>A0A917CL05_9BACL</name>
<accession>A0A917CL05</accession>
<dbReference type="RefSeq" id="WP_188528941.1">
    <property type="nucleotide sequence ID" value="NZ_BMGR01000002.1"/>
</dbReference>